<keyword evidence="7" id="KW-0961">Cell wall biogenesis/degradation</keyword>
<feature type="domain" description="Cell wall protein YJL171C/Tos1 N-terminal" evidence="10">
    <location>
        <begin position="22"/>
        <end position="86"/>
    </location>
</feature>
<evidence type="ECO:0000256" key="5">
    <source>
        <dbReference type="ARBA" id="ARBA00022801"/>
    </source>
</evidence>
<reference evidence="11 12" key="1">
    <citation type="submission" date="2019-07" db="EMBL/GenBank/DDBJ databases">
        <title>Genome assembly of two rare yeast pathogens: Diutina rugosa and Trichomonascus ciferrii.</title>
        <authorList>
            <person name="Mixao V."/>
            <person name="Saus E."/>
            <person name="Hansen A."/>
            <person name="Lass-Flor C."/>
            <person name="Gabaldon T."/>
        </authorList>
    </citation>
    <scope>NUCLEOTIDE SEQUENCE [LARGE SCALE GENOMIC DNA]</scope>
    <source>
        <strain evidence="11 12">CBS 613</strain>
    </source>
</reference>
<sequence length="381" mass="40831">MMKLSVLACAAAAYAANSLSVLQFENFGFDGSYTPVAALNNPDSDQCSCEAGKPVTFSGPSAPLNGEVSVHFRGPLILHNFAFYTSDNFAKDDSSSSDWTKVSSYDGTSAKNATFLTTAGKDSKCLGKALTYAGSDGISKADEPTVLGQNTLIKSNQEYVIFSSTKCGDSGVDGDCGVYRKGIPAYHGFSNAIKMFLFEFEMPTDNDGSSDSVPNFNMPAIWLLNAQIPRTSQYQTNATYVNCSCWRSGCGEFDIFEVMNSTDSGKLVSTIHDYQQTDDIESGRVIDGYIDRKTSGRMLGGVYFDEKSNAVVFMHDKITFNDTIKAADVNKWVKDSGKVATSDLSQAPGKDQSTKKGAAASLDVSGSKVAAVVAAMVAWFL</sequence>
<name>A0A642UDL0_DIURU</name>
<proteinExistence type="inferred from homology"/>
<dbReference type="Pfam" id="PF10290">
    <property type="entry name" value="YJL171C_Tos1_N"/>
    <property type="match status" value="1"/>
</dbReference>
<comment type="similarity">
    <text evidence="2">Belongs to the PGA52 family.</text>
</comment>
<evidence type="ECO:0000256" key="7">
    <source>
        <dbReference type="ARBA" id="ARBA00023316"/>
    </source>
</evidence>
<evidence type="ECO:0000256" key="6">
    <source>
        <dbReference type="ARBA" id="ARBA00023295"/>
    </source>
</evidence>
<dbReference type="GO" id="GO:0009277">
    <property type="term" value="C:fungal-type cell wall"/>
    <property type="evidence" value="ECO:0007669"/>
    <property type="project" value="TreeGrafter"/>
</dbReference>
<dbReference type="GO" id="GO:0042973">
    <property type="term" value="F:glucan endo-1,3-beta-D-glucosidase activity"/>
    <property type="evidence" value="ECO:0007669"/>
    <property type="project" value="UniProtKB-EC"/>
</dbReference>
<dbReference type="Proteomes" id="UP000449547">
    <property type="component" value="Unassembled WGS sequence"/>
</dbReference>
<dbReference type="VEuPathDB" id="FungiDB:DIURU_005404"/>
<accession>A0A642UDL0</accession>
<dbReference type="InterPro" id="IPR018805">
    <property type="entry name" value="YJL171C/Tos1_C"/>
</dbReference>
<feature type="domain" description="Cell wall protein YJL171C/Tos1 C-terminal" evidence="9">
    <location>
        <begin position="97"/>
        <end position="332"/>
    </location>
</feature>
<dbReference type="EC" id="3.2.1.39" evidence="3"/>
<keyword evidence="4 8" id="KW-0732">Signal</keyword>
<dbReference type="OMA" id="STIHDYQ"/>
<dbReference type="RefSeq" id="XP_034009828.1">
    <property type="nucleotide sequence ID" value="XM_034158383.1"/>
</dbReference>
<evidence type="ECO:0000259" key="9">
    <source>
        <dbReference type="Pfam" id="PF10287"/>
    </source>
</evidence>
<evidence type="ECO:0000256" key="2">
    <source>
        <dbReference type="ARBA" id="ARBA00006055"/>
    </source>
</evidence>
<keyword evidence="5" id="KW-0378">Hydrolase</keyword>
<evidence type="ECO:0000256" key="4">
    <source>
        <dbReference type="ARBA" id="ARBA00022729"/>
    </source>
</evidence>
<protein>
    <recommendedName>
        <fullName evidence="3">glucan endo-1,3-beta-D-glucosidase</fullName>
        <ecNumber evidence="3">3.2.1.39</ecNumber>
    </recommendedName>
</protein>
<evidence type="ECO:0000313" key="12">
    <source>
        <dbReference type="Proteomes" id="UP000449547"/>
    </source>
</evidence>
<keyword evidence="6" id="KW-0326">Glycosidase</keyword>
<evidence type="ECO:0000256" key="1">
    <source>
        <dbReference type="ARBA" id="ARBA00000382"/>
    </source>
</evidence>
<dbReference type="GeneID" id="54784055"/>
<feature type="signal peptide" evidence="8">
    <location>
        <begin position="1"/>
        <end position="18"/>
    </location>
</feature>
<dbReference type="PANTHER" id="PTHR31737:SF3">
    <property type="entry name" value="CELL WALL PROTEIN YJL171C"/>
    <property type="match status" value="1"/>
</dbReference>
<evidence type="ECO:0000259" key="10">
    <source>
        <dbReference type="Pfam" id="PF10290"/>
    </source>
</evidence>
<keyword evidence="12" id="KW-1185">Reference proteome</keyword>
<comment type="catalytic activity">
    <reaction evidence="1">
        <text>Hydrolysis of (1-&gt;3)-beta-D-glucosidic linkages in (1-&gt;3)-beta-D-glucans.</text>
        <dbReference type="EC" id="3.2.1.39"/>
    </reaction>
</comment>
<dbReference type="OrthoDB" id="118256at2759"/>
<dbReference type="EMBL" id="SWFT01000159">
    <property type="protein sequence ID" value="KAA8897171.1"/>
    <property type="molecule type" value="Genomic_DNA"/>
</dbReference>
<evidence type="ECO:0000313" key="11">
    <source>
        <dbReference type="EMBL" id="KAA8897171.1"/>
    </source>
</evidence>
<organism evidence="11 12">
    <name type="scientific">Diutina rugosa</name>
    <name type="common">Yeast</name>
    <name type="synonym">Candida rugosa</name>
    <dbReference type="NCBI Taxonomy" id="5481"/>
    <lineage>
        <taxon>Eukaryota</taxon>
        <taxon>Fungi</taxon>
        <taxon>Dikarya</taxon>
        <taxon>Ascomycota</taxon>
        <taxon>Saccharomycotina</taxon>
        <taxon>Pichiomycetes</taxon>
        <taxon>Debaryomycetaceae</taxon>
        <taxon>Diutina</taxon>
    </lineage>
</organism>
<gene>
    <name evidence="11" type="ORF">DIURU_005404</name>
</gene>
<dbReference type="GO" id="GO:0071555">
    <property type="term" value="P:cell wall organization"/>
    <property type="evidence" value="ECO:0007669"/>
    <property type="project" value="UniProtKB-KW"/>
</dbReference>
<dbReference type="Pfam" id="PF10287">
    <property type="entry name" value="YJL171C_Tos1_C"/>
    <property type="match status" value="1"/>
</dbReference>
<dbReference type="InterPro" id="IPR018807">
    <property type="entry name" value="YJL171C/Tos1_N"/>
</dbReference>
<dbReference type="PANTHER" id="PTHR31737">
    <property type="entry name" value="PROTEIN TOS1"/>
    <property type="match status" value="1"/>
</dbReference>
<dbReference type="AlphaFoldDB" id="A0A642UDL0"/>
<feature type="chain" id="PRO_5025039233" description="glucan endo-1,3-beta-D-glucosidase" evidence="8">
    <location>
        <begin position="19"/>
        <end position="381"/>
    </location>
</feature>
<evidence type="ECO:0000256" key="8">
    <source>
        <dbReference type="SAM" id="SignalP"/>
    </source>
</evidence>
<comment type="caution">
    <text evidence="11">The sequence shown here is derived from an EMBL/GenBank/DDBJ whole genome shotgun (WGS) entry which is preliminary data.</text>
</comment>
<evidence type="ECO:0000256" key="3">
    <source>
        <dbReference type="ARBA" id="ARBA00012780"/>
    </source>
</evidence>